<dbReference type="SMART" id="SM00116">
    <property type="entry name" value="CBS"/>
    <property type="match status" value="2"/>
</dbReference>
<dbReference type="InterPro" id="IPR000644">
    <property type="entry name" value="CBS_dom"/>
</dbReference>
<dbReference type="Gene3D" id="3.10.580.10">
    <property type="entry name" value="CBS-domain"/>
    <property type="match status" value="1"/>
</dbReference>
<dbReference type="SUPFAM" id="SSF54631">
    <property type="entry name" value="CBS-domain pair"/>
    <property type="match status" value="1"/>
</dbReference>
<organism evidence="4 5">
    <name type="scientific">Paraclostridium tenue</name>
    <dbReference type="NCBI Taxonomy" id="1737"/>
    <lineage>
        <taxon>Bacteria</taxon>
        <taxon>Bacillati</taxon>
        <taxon>Bacillota</taxon>
        <taxon>Clostridia</taxon>
        <taxon>Peptostreptococcales</taxon>
        <taxon>Peptostreptococcaceae</taxon>
        <taxon>Paraclostridium</taxon>
    </lineage>
</organism>
<feature type="domain" description="CBS" evidence="3">
    <location>
        <begin position="10"/>
        <end position="67"/>
    </location>
</feature>
<dbReference type="PROSITE" id="PS51371">
    <property type="entry name" value="CBS"/>
    <property type="match status" value="2"/>
</dbReference>
<protein>
    <submittedName>
        <fullName evidence="4">CBS domain-containing protein</fullName>
    </submittedName>
</protein>
<keyword evidence="1 2" id="KW-0129">CBS domain</keyword>
<dbReference type="CDD" id="cd04586">
    <property type="entry name" value="CBS_pair_BON_assoc"/>
    <property type="match status" value="1"/>
</dbReference>
<dbReference type="Proteomes" id="UP001400965">
    <property type="component" value="Unassembled WGS sequence"/>
</dbReference>
<accession>A0ABP3XKY1</accession>
<evidence type="ECO:0000259" key="3">
    <source>
        <dbReference type="PROSITE" id="PS51371"/>
    </source>
</evidence>
<evidence type="ECO:0000256" key="1">
    <source>
        <dbReference type="ARBA" id="ARBA00023122"/>
    </source>
</evidence>
<dbReference type="Pfam" id="PF00571">
    <property type="entry name" value="CBS"/>
    <property type="match status" value="2"/>
</dbReference>
<comment type="caution">
    <text evidence="4">The sequence shown here is derived from an EMBL/GenBank/DDBJ whole genome shotgun (WGS) entry which is preliminary data.</text>
</comment>
<feature type="domain" description="CBS" evidence="3">
    <location>
        <begin position="100"/>
        <end position="153"/>
    </location>
</feature>
<dbReference type="InterPro" id="IPR051257">
    <property type="entry name" value="Diverse_CBS-Domain"/>
</dbReference>
<dbReference type="EMBL" id="BAAACP010000014">
    <property type="protein sequence ID" value="GAA0865395.1"/>
    <property type="molecule type" value="Genomic_DNA"/>
</dbReference>
<proteinExistence type="predicted"/>
<dbReference type="RefSeq" id="WP_346046053.1">
    <property type="nucleotide sequence ID" value="NZ_BAAACP010000014.1"/>
</dbReference>
<evidence type="ECO:0000256" key="2">
    <source>
        <dbReference type="PROSITE-ProRule" id="PRU00703"/>
    </source>
</evidence>
<dbReference type="PANTHER" id="PTHR43080:SF2">
    <property type="entry name" value="CBS DOMAIN-CONTAINING PROTEIN"/>
    <property type="match status" value="1"/>
</dbReference>
<name>A0ABP3XKY1_9FIRM</name>
<evidence type="ECO:0000313" key="5">
    <source>
        <dbReference type="Proteomes" id="UP001400965"/>
    </source>
</evidence>
<sequence length="153" mass="17511">MKNKKAKDIMTTNVKVAKETDTISDIANILITEKIGGVPVVDKDNRVVGIISETDIMKKEKYVNPPEYITFLQGIIYLNDFKKMEDDIKDVAATQVRDLMSRDVIKVHEEDTFDDIANIMIKKSVNRVPVVDQDNKIKGIICRYDIIKSMYEN</sequence>
<evidence type="ECO:0000313" key="4">
    <source>
        <dbReference type="EMBL" id="GAA0865395.1"/>
    </source>
</evidence>
<gene>
    <name evidence="4" type="ORF">GCM10008917_22700</name>
</gene>
<reference evidence="5" key="1">
    <citation type="journal article" date="2019" name="Int. J. Syst. Evol. Microbiol.">
        <title>The Global Catalogue of Microorganisms (GCM) 10K type strain sequencing project: providing services to taxonomists for standard genome sequencing and annotation.</title>
        <authorList>
            <consortium name="The Broad Institute Genomics Platform"/>
            <consortium name="The Broad Institute Genome Sequencing Center for Infectious Disease"/>
            <person name="Wu L."/>
            <person name="Ma J."/>
        </authorList>
    </citation>
    <scope>NUCLEOTIDE SEQUENCE [LARGE SCALE GENOMIC DNA]</scope>
    <source>
        <strain evidence="5">JCM 6486</strain>
    </source>
</reference>
<dbReference type="InterPro" id="IPR046342">
    <property type="entry name" value="CBS_dom_sf"/>
</dbReference>
<dbReference type="PANTHER" id="PTHR43080">
    <property type="entry name" value="CBS DOMAIN-CONTAINING PROTEIN CBSX3, MITOCHONDRIAL"/>
    <property type="match status" value="1"/>
</dbReference>
<keyword evidence="5" id="KW-1185">Reference proteome</keyword>